<sequence length="809" mass="92463">MKNIIGCLLLVLGFSGWGQAQHLLKGTVRDAQTNEALPFVSILINEGPNGTTSDINGKFEVKSKEKLRQLTFSYLGYELLHLQLSDSVNQPLALKMKPQANNLREVVIRAGYNPAHRIIKRATANRKNNDPAQLPEFTYRVYTKTVITYDIKEAEKDTFKLVEVKPILTAEDSSKLEMEAYFAKHYLFLTESIADHAFIKPNLDKETVLATRVSGLKNPTFALLSTDSKNFSVYQDMVTFFGKSYLGPLSEGSTRKYDFQLEDTTYHHGDTVFIISYQPLPGKNFEGLKGQLHISSDGWAVANIIAQSAEESNQSVRLQQHYEKIGQTWFPVQVHTDYDFKTLLNHGHKPVAYSRSYYTQINLKPELKRREFKAVTIKMQDDAARKTDAFWNQHRPDSLSFQERNTYHKLDSLGREFKMDARFRLFEALYSKKVPFGPVSVDLDRIYRLNRYERFRLGLGLHTNERVSRFFTLGGYAGYGVKDKAWKYGGDLAFNLYRPSGLKLTLTHSEDIAESGGTILPFYNAPLLGNNLRHLVIRNMDKVTHQSVFLSARVLKYMDVQAGLLEEHKRPTNGYAYEVSKDNFRTDFRFTEAVVGFRYAFREQLMEMFNNLIPMGTNYPIVWFQYRQGLDELMNGQFAYHKYSARVEKNLKHKALGTTSLVLAGGLAKGNIPYPNLFNGNGAEERKLHLYTSEGFQTMLPEEFLSDRYAALYVRHNFASLLYKSKNFSPKLAVVTNVGFGSLKAPEKHRNIAFKTMEKGFYESGLLVNDLVKMNFSSLGLGAFYRYGAYQLPAFEDNLSLKLVIGFTL</sequence>
<keyword evidence="2" id="KW-1185">Reference proteome</keyword>
<protein>
    <submittedName>
        <fullName evidence="1">Carboxypeptidase-like regulatory domain-containing protein</fullName>
    </submittedName>
</protein>
<gene>
    <name evidence="1" type="ORF">I5M27_14985</name>
</gene>
<accession>A0ABS1C6T8</accession>
<evidence type="ECO:0000313" key="1">
    <source>
        <dbReference type="EMBL" id="MBK0404300.1"/>
    </source>
</evidence>
<dbReference type="InterPro" id="IPR008969">
    <property type="entry name" value="CarboxyPept-like_regulatory"/>
</dbReference>
<proteinExistence type="predicted"/>
<dbReference type="Pfam" id="PF13715">
    <property type="entry name" value="CarbopepD_reg_2"/>
    <property type="match status" value="1"/>
</dbReference>
<dbReference type="Proteomes" id="UP000644147">
    <property type="component" value="Unassembled WGS sequence"/>
</dbReference>
<organism evidence="1 2">
    <name type="scientific">Adhaeribacter terrigena</name>
    <dbReference type="NCBI Taxonomy" id="2793070"/>
    <lineage>
        <taxon>Bacteria</taxon>
        <taxon>Pseudomonadati</taxon>
        <taxon>Bacteroidota</taxon>
        <taxon>Cytophagia</taxon>
        <taxon>Cytophagales</taxon>
        <taxon>Hymenobacteraceae</taxon>
        <taxon>Adhaeribacter</taxon>
    </lineage>
</organism>
<dbReference type="InterPro" id="IPR043741">
    <property type="entry name" value="DUF5686"/>
</dbReference>
<dbReference type="SUPFAM" id="SSF49464">
    <property type="entry name" value="Carboxypeptidase regulatory domain-like"/>
    <property type="match status" value="1"/>
</dbReference>
<name>A0ABS1C6T8_9BACT</name>
<dbReference type="Pfam" id="PF18939">
    <property type="entry name" value="DUF5686"/>
    <property type="match status" value="1"/>
</dbReference>
<reference evidence="1 2" key="1">
    <citation type="submission" date="2020-12" db="EMBL/GenBank/DDBJ databases">
        <title>Bacterial novel species Adhaeribacter sp. BT258 isolated from soil.</title>
        <authorList>
            <person name="Jung H.-Y."/>
        </authorList>
    </citation>
    <scope>NUCLEOTIDE SEQUENCE [LARGE SCALE GENOMIC DNA]</scope>
    <source>
        <strain evidence="1 2">BT258</strain>
    </source>
</reference>
<comment type="caution">
    <text evidence="1">The sequence shown here is derived from an EMBL/GenBank/DDBJ whole genome shotgun (WGS) entry which is preliminary data.</text>
</comment>
<dbReference type="EMBL" id="JAEHFX010000008">
    <property type="protein sequence ID" value="MBK0404300.1"/>
    <property type="molecule type" value="Genomic_DNA"/>
</dbReference>
<evidence type="ECO:0000313" key="2">
    <source>
        <dbReference type="Proteomes" id="UP000644147"/>
    </source>
</evidence>
<dbReference type="RefSeq" id="WP_200507141.1">
    <property type="nucleotide sequence ID" value="NZ_JAEHFX010000008.1"/>
</dbReference>